<evidence type="ECO:0000313" key="3">
    <source>
        <dbReference type="Proteomes" id="UP000593566"/>
    </source>
</evidence>
<evidence type="ECO:0000313" key="2">
    <source>
        <dbReference type="EMBL" id="KAF6228022.1"/>
    </source>
</evidence>
<feature type="compositionally biased region" description="Polar residues" evidence="1">
    <location>
        <begin position="282"/>
        <end position="295"/>
    </location>
</feature>
<accession>A0A8H6FGT6</accession>
<gene>
    <name evidence="2" type="ORF">HO133_007750</name>
</gene>
<dbReference type="AlphaFoldDB" id="A0A8H6FGT6"/>
<dbReference type="GeneID" id="59336147"/>
<sequence>MDADGYSVQGRRRGRTNREPARDRDQESFLREVPKYAGTSENFDRAHAQRYGREEGLGPDGQHNHGSYQFPRGSDRQKLHSQYSASTKGRDVARGAYQKDLATAKREYKNMDEEQRNYYDQHTGGLPPHQHERLDPRAQEYRDKSYNNATGRENFQRAHPHGYHSVREQQDHHDYAQNAYGEYEYARDQQTHHERYRSEKVTRKELIELTQKHRAPIMEKRLFGSSGKGDQDSLSINIVVTERGPGMSISCPFCFCLVCLFQTLLYAPAPIPVAIPTAHQGVATSSNTRETSSKGTGPGRGKAVVRAGANEASGRAVLGQQVGILEMLRAEADMKGNGKEMSRE</sequence>
<dbReference type="Proteomes" id="UP000593566">
    <property type="component" value="Unassembled WGS sequence"/>
</dbReference>
<protein>
    <submittedName>
        <fullName evidence="2">Uncharacterized protein</fullName>
    </submittedName>
</protein>
<name>A0A8H6FGT6_9LECA</name>
<feature type="compositionally biased region" description="Basic and acidic residues" evidence="1">
    <location>
        <begin position="42"/>
        <end position="56"/>
    </location>
</feature>
<comment type="caution">
    <text evidence="2">The sequence shown here is derived from an EMBL/GenBank/DDBJ whole genome shotgun (WGS) entry which is preliminary data.</text>
</comment>
<organism evidence="2 3">
    <name type="scientific">Letharia lupina</name>
    <dbReference type="NCBI Taxonomy" id="560253"/>
    <lineage>
        <taxon>Eukaryota</taxon>
        <taxon>Fungi</taxon>
        <taxon>Dikarya</taxon>
        <taxon>Ascomycota</taxon>
        <taxon>Pezizomycotina</taxon>
        <taxon>Lecanoromycetes</taxon>
        <taxon>OSLEUM clade</taxon>
        <taxon>Lecanoromycetidae</taxon>
        <taxon>Lecanorales</taxon>
        <taxon>Lecanorineae</taxon>
        <taxon>Parmeliaceae</taxon>
        <taxon>Letharia</taxon>
    </lineage>
</organism>
<dbReference type="EMBL" id="JACCJB010000004">
    <property type="protein sequence ID" value="KAF6228022.1"/>
    <property type="molecule type" value="Genomic_DNA"/>
</dbReference>
<feature type="region of interest" description="Disordered" evidence="1">
    <location>
        <begin position="280"/>
        <end position="303"/>
    </location>
</feature>
<reference evidence="2 3" key="1">
    <citation type="journal article" date="2020" name="Genomics">
        <title>Complete, high-quality genomes from long-read metagenomic sequencing of two wolf lichen thalli reveals enigmatic genome architecture.</title>
        <authorList>
            <person name="McKenzie S.K."/>
            <person name="Walston R.F."/>
            <person name="Allen J.L."/>
        </authorList>
    </citation>
    <scope>NUCLEOTIDE SEQUENCE [LARGE SCALE GENOMIC DNA]</scope>
    <source>
        <strain evidence="2">WasteWater1</strain>
    </source>
</reference>
<dbReference type="RefSeq" id="XP_037155956.1">
    <property type="nucleotide sequence ID" value="XM_037298620.1"/>
</dbReference>
<proteinExistence type="predicted"/>
<evidence type="ECO:0000256" key="1">
    <source>
        <dbReference type="SAM" id="MobiDB-lite"/>
    </source>
</evidence>
<feature type="region of interest" description="Disordered" evidence="1">
    <location>
        <begin position="1"/>
        <end position="95"/>
    </location>
</feature>
<keyword evidence="3" id="KW-1185">Reference proteome</keyword>
<feature type="compositionally biased region" description="Basic and acidic residues" evidence="1">
    <location>
        <begin position="16"/>
        <end position="34"/>
    </location>
</feature>